<evidence type="ECO:0000313" key="2">
    <source>
        <dbReference type="EMBL" id="WEB37887.1"/>
    </source>
</evidence>
<protein>
    <submittedName>
        <fullName evidence="2">HAD-IIIC family phosphatase</fullName>
    </submittedName>
</protein>
<dbReference type="NCBIfam" id="TIGR01681">
    <property type="entry name" value="HAD-SF-IIIC"/>
    <property type="match status" value="1"/>
</dbReference>
<dbReference type="Gene3D" id="3.40.50.1000">
    <property type="entry name" value="HAD superfamily/HAD-like"/>
    <property type="match status" value="1"/>
</dbReference>
<accession>A0ABY8A2U6</accession>
<reference evidence="2 3" key="1">
    <citation type="submission" date="2022-03" db="EMBL/GenBank/DDBJ databases">
        <title>Streptomyces yunnanensis P86,complete genome.</title>
        <authorList>
            <person name="Chen S."/>
            <person name="Zhang Q."/>
        </authorList>
    </citation>
    <scope>NUCLEOTIDE SEQUENCE [LARGE SCALE GENOMIC DNA]</scope>
    <source>
        <strain evidence="2 3">P86</strain>
    </source>
</reference>
<dbReference type="Proteomes" id="UP001218629">
    <property type="component" value="Chromosome"/>
</dbReference>
<feature type="domain" description="BF1531-like N-terminal" evidence="1">
    <location>
        <begin position="98"/>
        <end position="249"/>
    </location>
</feature>
<dbReference type="InterPro" id="IPR023214">
    <property type="entry name" value="HAD_sf"/>
</dbReference>
<proteinExistence type="predicted"/>
<dbReference type="EMBL" id="CP095749">
    <property type="protein sequence ID" value="WEB37887.1"/>
    <property type="molecule type" value="Genomic_DNA"/>
</dbReference>
<sequence>MSENEKARDLLRRAQEAVRDDAHTTLRQLVGALVDRGNTGEILSLSRILDAGGPLPGAPRVRVALIGSFTADLLGRVLRVTLRRCGIEAVVDVYGIGQYGSLAADPDSDLYRSDPDFVVLAVHHDELGLPGHSTAPEKDVEAEVRRWRSLWRTLRTNSRARVVHWLFALPDDLVVNALDVRLPGSRYSMAVRVNTMLAEAAGKDVLVVDCDRLAGAAGKLAWFDDRSWRMAKQPFASDVLPLPARETASLIAADLGRAKKCLVLDLDNTLWGGVIGEAGVHGIVLGGDAGEGFVRFQRYVRVLKERGLILAVCSKNNPADAKSPFQEHPDMLLRLSDISCFSASWEPKPEQLRRIAEHLGIGLDSLILVDDDPVERAQVRALLPEVEVIDLPESSWEYVRTVRAHPLLQQAWATEEDAARADSYRARAQAKQYEEESETLEDFYRGLEMSARFAPVDAGTLPRVAQMVVKTNQFNVLSRRHSAAELAELVAGPGALHLTARLRDRFTDHGVVGFFLARTHGDTAEVDSWLLSCRVIGRDLERSMFGVFARQAAATGVRRLVGEYAPTQKNHMVADLYKRLGFGLVREAPDGVTRWQYDLVQQGLPALSPFIEEES</sequence>
<organism evidence="2 3">
    <name type="scientific">Streptomyces yunnanensis</name>
    <dbReference type="NCBI Taxonomy" id="156453"/>
    <lineage>
        <taxon>Bacteria</taxon>
        <taxon>Bacillati</taxon>
        <taxon>Actinomycetota</taxon>
        <taxon>Actinomycetes</taxon>
        <taxon>Kitasatosporales</taxon>
        <taxon>Streptomycetaceae</taxon>
        <taxon>Streptomyces</taxon>
    </lineage>
</organism>
<dbReference type="SUPFAM" id="SSF55729">
    <property type="entry name" value="Acyl-CoA N-acyltransferases (Nat)"/>
    <property type="match status" value="1"/>
</dbReference>
<dbReference type="SUPFAM" id="SSF56784">
    <property type="entry name" value="HAD-like"/>
    <property type="match status" value="1"/>
</dbReference>
<name>A0ABY8A2U6_9ACTN</name>
<evidence type="ECO:0000313" key="3">
    <source>
        <dbReference type="Proteomes" id="UP001218629"/>
    </source>
</evidence>
<dbReference type="InterPro" id="IPR036412">
    <property type="entry name" value="HAD-like_sf"/>
</dbReference>
<dbReference type="Gene3D" id="3.40.50.1110">
    <property type="entry name" value="SGNH hydrolase"/>
    <property type="match status" value="1"/>
</dbReference>
<dbReference type="InterPro" id="IPR049369">
    <property type="entry name" value="BF1531-like_N"/>
</dbReference>
<gene>
    <name evidence="2" type="ORF">MOV08_00020</name>
</gene>
<dbReference type="InterPro" id="IPR036514">
    <property type="entry name" value="SGNH_hydro_sf"/>
</dbReference>
<dbReference type="Pfam" id="PF21211">
    <property type="entry name" value="FkbH_N"/>
    <property type="match status" value="1"/>
</dbReference>
<dbReference type="InterPro" id="IPR010033">
    <property type="entry name" value="HAD_SF_ppase_IIIC"/>
</dbReference>
<evidence type="ECO:0000259" key="1">
    <source>
        <dbReference type="Pfam" id="PF21211"/>
    </source>
</evidence>
<dbReference type="NCBIfam" id="TIGR01686">
    <property type="entry name" value="FkbH"/>
    <property type="match status" value="1"/>
</dbReference>
<dbReference type="RefSeq" id="WP_275305667.1">
    <property type="nucleotide sequence ID" value="NZ_CP095749.1"/>
</dbReference>
<keyword evidence="3" id="KW-1185">Reference proteome</keyword>
<dbReference type="InterPro" id="IPR016181">
    <property type="entry name" value="Acyl_CoA_acyltransferase"/>
</dbReference>
<dbReference type="InterPro" id="IPR010037">
    <property type="entry name" value="FkbH_domain"/>
</dbReference>